<gene>
    <name evidence="3" type="ORF">O1D97_18285</name>
</gene>
<proteinExistence type="predicted"/>
<keyword evidence="2" id="KW-0472">Membrane</keyword>
<feature type="transmembrane region" description="Helical" evidence="2">
    <location>
        <begin position="599"/>
        <end position="620"/>
    </location>
</feature>
<accession>A0ABT4JZ12</accession>
<evidence type="ECO:0000313" key="3">
    <source>
        <dbReference type="EMBL" id="MCZ2723508.1"/>
    </source>
</evidence>
<keyword evidence="4" id="KW-1185">Reference proteome</keyword>
<dbReference type="Proteomes" id="UP001149719">
    <property type="component" value="Unassembled WGS sequence"/>
</dbReference>
<dbReference type="RefSeq" id="WP_269127631.1">
    <property type="nucleotide sequence ID" value="NZ_JAPUBN010000021.1"/>
</dbReference>
<keyword evidence="2" id="KW-0812">Transmembrane</keyword>
<organism evidence="3 4">
    <name type="scientific">Marinomonas phaeophyticola</name>
    <dbReference type="NCBI Taxonomy" id="3004091"/>
    <lineage>
        <taxon>Bacteria</taxon>
        <taxon>Pseudomonadati</taxon>
        <taxon>Pseudomonadota</taxon>
        <taxon>Gammaproteobacteria</taxon>
        <taxon>Oceanospirillales</taxon>
        <taxon>Oceanospirillaceae</taxon>
        <taxon>Marinomonas</taxon>
    </lineage>
</organism>
<sequence>MVRWKILIGTIAFSFVISSCSTTREEIQESTIEITAPLPTKTDAEKERLTNENLELKHTLQKNQSEITLLLKQIESNNAELFELNTKLNEQEEKILFLQNSSNHSSITSLKLLEDEKSDNRHFEARYLALKLKDNELRNKLAVLEAENLRLTDLLSHTLKEKNLVHQATKECTESLEFNSTPNAQIVVSPERPLTEECLMESDSGYENVINLQALNDEYSKTVLDLLNKQKTLVDRHALLTDRHKTLEQQYLSLEKDNQGLRDSYLKIKQKNFDLGGAIADSRAQHQVLWDRISVQDKIIAELQADANFKSERKVTGDLVLARNAATTVESEGFSGESLRQENNRLQSKIDQLEKMLEVQQTLLSKYQAHTRSAVEQLAPVNNAELAELQRNLENLSKINRNTELSLAAVRSELDLNKVKESKLNKEMTELKDERNRIESELRKLSLREKALTAEKSALEKQINALIPFEAEVNFLEDQLKSNIANVRWQRPTAMPLNSAFEVIVTADVENVVPGQVYVAELVVDTAFDLISATEAEAVVENGKLTWRWRISGLSAHQAARADLFIHQQIQYHDQRFSRQVYRDQTLVTLENDDFWEKYGFWCFAIFAGLLGGFFVGRLGKSKE</sequence>
<feature type="coiled-coil region" evidence="1">
    <location>
        <begin position="237"/>
        <end position="264"/>
    </location>
</feature>
<keyword evidence="1" id="KW-0175">Coiled coil</keyword>
<evidence type="ECO:0000313" key="4">
    <source>
        <dbReference type="Proteomes" id="UP001149719"/>
    </source>
</evidence>
<feature type="coiled-coil region" evidence="1">
    <location>
        <begin position="336"/>
        <end position="462"/>
    </location>
</feature>
<dbReference type="PROSITE" id="PS51257">
    <property type="entry name" value="PROKAR_LIPOPROTEIN"/>
    <property type="match status" value="1"/>
</dbReference>
<reference evidence="3" key="1">
    <citation type="submission" date="2022-12" db="EMBL/GenBank/DDBJ databases">
        <title>Marinomonas 15G1-11 sp. nov, isolated from marine algae.</title>
        <authorList>
            <person name="Butt M."/>
            <person name="Choi D.G."/>
            <person name="Kim J.M."/>
            <person name="Lee J.K."/>
            <person name="Baek J.H."/>
            <person name="Jeon C.O."/>
        </authorList>
    </citation>
    <scope>NUCLEOTIDE SEQUENCE</scope>
    <source>
        <strain evidence="3">15G1-11</strain>
    </source>
</reference>
<dbReference type="EMBL" id="JAPUBN010000021">
    <property type="protein sequence ID" value="MCZ2723508.1"/>
    <property type="molecule type" value="Genomic_DNA"/>
</dbReference>
<feature type="coiled-coil region" evidence="1">
    <location>
        <begin position="46"/>
        <end position="101"/>
    </location>
</feature>
<comment type="caution">
    <text evidence="3">The sequence shown here is derived from an EMBL/GenBank/DDBJ whole genome shotgun (WGS) entry which is preliminary data.</text>
</comment>
<name>A0ABT4JZ12_9GAMM</name>
<evidence type="ECO:0000256" key="2">
    <source>
        <dbReference type="SAM" id="Phobius"/>
    </source>
</evidence>
<protein>
    <recommendedName>
        <fullName evidence="5">Chromosome partition protein Smc</fullName>
    </recommendedName>
</protein>
<evidence type="ECO:0000256" key="1">
    <source>
        <dbReference type="SAM" id="Coils"/>
    </source>
</evidence>
<keyword evidence="2" id="KW-1133">Transmembrane helix</keyword>
<evidence type="ECO:0008006" key="5">
    <source>
        <dbReference type="Google" id="ProtNLM"/>
    </source>
</evidence>